<dbReference type="PIRSF" id="PIRSF000103">
    <property type="entry name" value="HIBADH"/>
    <property type="match status" value="1"/>
</dbReference>
<dbReference type="GO" id="GO:0051287">
    <property type="term" value="F:NAD binding"/>
    <property type="evidence" value="ECO:0007669"/>
    <property type="project" value="InterPro"/>
</dbReference>
<proteinExistence type="predicted"/>
<feature type="domain" description="3-hydroxyisobutyrate dehydrogenase-like NAD-binding" evidence="5">
    <location>
        <begin position="164"/>
        <end position="283"/>
    </location>
</feature>
<dbReference type="InterPro" id="IPR029154">
    <property type="entry name" value="HIBADH-like_NADP-bd"/>
</dbReference>
<dbReference type="GO" id="GO:0016491">
    <property type="term" value="F:oxidoreductase activity"/>
    <property type="evidence" value="ECO:0007669"/>
    <property type="project" value="UniProtKB-KW"/>
</dbReference>
<dbReference type="EMBL" id="DF820458">
    <property type="protein sequence ID" value="GAK52175.1"/>
    <property type="molecule type" value="Genomic_DNA"/>
</dbReference>
<dbReference type="Proteomes" id="UP000030700">
    <property type="component" value="Unassembled WGS sequence"/>
</dbReference>
<accession>A0A081BP59</accession>
<dbReference type="PANTHER" id="PTHR43580:SF2">
    <property type="entry name" value="CYTOKINE-LIKE NUCLEAR FACTOR N-PAC"/>
    <property type="match status" value="1"/>
</dbReference>
<organism evidence="6">
    <name type="scientific">Candidatus Moduliflexus flocculans</name>
    <dbReference type="NCBI Taxonomy" id="1499966"/>
    <lineage>
        <taxon>Bacteria</taxon>
        <taxon>Candidatus Moduliflexota</taxon>
        <taxon>Candidatus Moduliflexia</taxon>
        <taxon>Candidatus Moduliflexales</taxon>
        <taxon>Candidatus Moduliflexaceae</taxon>
    </lineage>
</organism>
<dbReference type="Gene3D" id="3.40.50.720">
    <property type="entry name" value="NAD(P)-binding Rossmann-like Domain"/>
    <property type="match status" value="1"/>
</dbReference>
<evidence type="ECO:0000256" key="3">
    <source>
        <dbReference type="PIRSR" id="PIRSR000103-1"/>
    </source>
</evidence>
<dbReference type="SUPFAM" id="SSF48179">
    <property type="entry name" value="6-phosphogluconate dehydrogenase C-terminal domain-like"/>
    <property type="match status" value="1"/>
</dbReference>
<evidence type="ECO:0000313" key="7">
    <source>
        <dbReference type="Proteomes" id="UP000030700"/>
    </source>
</evidence>
<evidence type="ECO:0000256" key="2">
    <source>
        <dbReference type="ARBA" id="ARBA00023027"/>
    </source>
</evidence>
<dbReference type="InterPro" id="IPR013328">
    <property type="entry name" value="6PGD_dom2"/>
</dbReference>
<dbReference type="InterPro" id="IPR006115">
    <property type="entry name" value="6PGDH_NADP-bd"/>
</dbReference>
<dbReference type="InterPro" id="IPR036291">
    <property type="entry name" value="NAD(P)-bd_dom_sf"/>
</dbReference>
<evidence type="ECO:0000313" key="6">
    <source>
        <dbReference type="EMBL" id="GAK52175.1"/>
    </source>
</evidence>
<evidence type="ECO:0000256" key="1">
    <source>
        <dbReference type="ARBA" id="ARBA00023002"/>
    </source>
</evidence>
<dbReference type="STRING" id="1499966.U14_03426"/>
<keyword evidence="2" id="KW-0520">NAD</keyword>
<dbReference type="Pfam" id="PF14833">
    <property type="entry name" value="NAD_binding_11"/>
    <property type="match status" value="1"/>
</dbReference>
<dbReference type="GO" id="GO:0050661">
    <property type="term" value="F:NADP binding"/>
    <property type="evidence" value="ECO:0007669"/>
    <property type="project" value="InterPro"/>
</dbReference>
<feature type="domain" description="6-phosphogluconate dehydrogenase NADP-binding" evidence="4">
    <location>
        <begin position="2"/>
        <end position="161"/>
    </location>
</feature>
<sequence>MKLGWIGTGIMGSRMAANLLKHGNEVVVYNRTKANANALLNLNAGWANSPQELAAQVDVLFTMLATPEAVQQAAFGENGFLDSLRPGALWADCSTVNPSFSRQMAAAAQQRQVRFVDAPVAGSKIPAEQGQLVFLVGGDAADVEVYQPFFSVMGKRVIHAGGHGMGASLKMLVNLLLGEAMAAFSEALVLGKELGFEQNMLLETLLSLPVAAPFLAGKRQKIATADFDAEFPLYLIQKDLHLAAITAYEHGVALPGVNAIKEAYALAMRRGLGNKDFSAIYQFLAEQLA</sequence>
<dbReference type="InterPro" id="IPR008927">
    <property type="entry name" value="6-PGluconate_DH-like_C_sf"/>
</dbReference>
<dbReference type="InterPro" id="IPR015815">
    <property type="entry name" value="HIBADH-related"/>
</dbReference>
<dbReference type="AlphaFoldDB" id="A0A081BP59"/>
<gene>
    <name evidence="6" type="ORF">U14_03426</name>
</gene>
<dbReference type="Gene3D" id="1.10.1040.10">
    <property type="entry name" value="N-(1-d-carboxylethyl)-l-norvaline Dehydrogenase, domain 2"/>
    <property type="match status" value="1"/>
</dbReference>
<keyword evidence="1" id="KW-0560">Oxidoreductase</keyword>
<feature type="active site" evidence="3">
    <location>
        <position position="170"/>
    </location>
</feature>
<dbReference type="PANTHER" id="PTHR43580">
    <property type="entry name" value="OXIDOREDUCTASE GLYR1-RELATED"/>
    <property type="match status" value="1"/>
</dbReference>
<reference evidence="6" key="1">
    <citation type="journal article" date="2015" name="PeerJ">
        <title>First genomic representation of candidate bacterial phylum KSB3 points to enhanced environmental sensing as a trigger of wastewater bulking.</title>
        <authorList>
            <person name="Sekiguchi Y."/>
            <person name="Ohashi A."/>
            <person name="Parks D.H."/>
            <person name="Yamauchi T."/>
            <person name="Tyson G.W."/>
            <person name="Hugenholtz P."/>
        </authorList>
    </citation>
    <scope>NUCLEOTIDE SEQUENCE [LARGE SCALE GENOMIC DNA]</scope>
</reference>
<dbReference type="HOGENOM" id="CLU_035117_0_0_0"/>
<evidence type="ECO:0000259" key="5">
    <source>
        <dbReference type="Pfam" id="PF14833"/>
    </source>
</evidence>
<protein>
    <submittedName>
        <fullName evidence="6">2-hydroxy-3-oxopropionate reductase</fullName>
    </submittedName>
</protein>
<evidence type="ECO:0000259" key="4">
    <source>
        <dbReference type="Pfam" id="PF03446"/>
    </source>
</evidence>
<dbReference type="InterPro" id="IPR051265">
    <property type="entry name" value="HIBADH-related_NP60_sf"/>
</dbReference>
<dbReference type="Pfam" id="PF03446">
    <property type="entry name" value="NAD_binding_2"/>
    <property type="match status" value="1"/>
</dbReference>
<name>A0A081BP59_9BACT</name>
<keyword evidence="7" id="KW-1185">Reference proteome</keyword>
<dbReference type="SUPFAM" id="SSF51735">
    <property type="entry name" value="NAD(P)-binding Rossmann-fold domains"/>
    <property type="match status" value="1"/>
</dbReference>